<dbReference type="GO" id="GO:0005615">
    <property type="term" value="C:extracellular space"/>
    <property type="evidence" value="ECO:0007669"/>
    <property type="project" value="TreeGrafter"/>
</dbReference>
<evidence type="ECO:0000256" key="6">
    <source>
        <dbReference type="ARBA" id="ARBA00023049"/>
    </source>
</evidence>
<feature type="transmembrane region" description="Helical" evidence="7">
    <location>
        <begin position="20"/>
        <end position="42"/>
    </location>
</feature>
<dbReference type="GO" id="GO:0008270">
    <property type="term" value="F:zinc ion binding"/>
    <property type="evidence" value="ECO:0007669"/>
    <property type="project" value="InterPro"/>
</dbReference>
<dbReference type="SUPFAM" id="SSF53187">
    <property type="entry name" value="Zn-dependent exopeptidases"/>
    <property type="match status" value="1"/>
</dbReference>
<keyword evidence="9" id="KW-0121">Carboxypeptidase</keyword>
<evidence type="ECO:0000313" key="9">
    <source>
        <dbReference type="EMBL" id="TDQ09502.1"/>
    </source>
</evidence>
<evidence type="ECO:0000256" key="3">
    <source>
        <dbReference type="ARBA" id="ARBA00022670"/>
    </source>
</evidence>
<evidence type="ECO:0000256" key="7">
    <source>
        <dbReference type="SAM" id="Phobius"/>
    </source>
</evidence>
<comment type="similarity">
    <text evidence="2">Belongs to the peptidase M14 family.</text>
</comment>
<dbReference type="AlphaFoldDB" id="A0A4R6SXR9"/>
<dbReference type="SMART" id="SM00631">
    <property type="entry name" value="Zn_pept"/>
    <property type="match status" value="1"/>
</dbReference>
<reference evidence="9 10" key="1">
    <citation type="submission" date="2019-03" db="EMBL/GenBank/DDBJ databases">
        <title>Genomic Encyclopedia of Archaeal and Bacterial Type Strains, Phase II (KMG-II): from individual species to whole genera.</title>
        <authorList>
            <person name="Goeker M."/>
        </authorList>
    </citation>
    <scope>NUCLEOTIDE SEQUENCE [LARGE SCALE GENOMIC DNA]</scope>
    <source>
        <strain evidence="9 10">DSM 19035</strain>
    </source>
</reference>
<dbReference type="EMBL" id="SNYC01000004">
    <property type="protein sequence ID" value="TDQ09502.1"/>
    <property type="molecule type" value="Genomic_DNA"/>
</dbReference>
<accession>A0A4R6SXR9</accession>
<dbReference type="PANTHER" id="PTHR11705:SF143">
    <property type="entry name" value="SLL0236 PROTEIN"/>
    <property type="match status" value="1"/>
</dbReference>
<dbReference type="Pfam" id="PF00246">
    <property type="entry name" value="Peptidase_M14"/>
    <property type="match status" value="1"/>
</dbReference>
<comment type="cofactor">
    <cofactor evidence="1">
        <name>Zn(2+)</name>
        <dbReference type="ChEBI" id="CHEBI:29105"/>
    </cofactor>
</comment>
<evidence type="ECO:0000259" key="8">
    <source>
        <dbReference type="SMART" id="SM00631"/>
    </source>
</evidence>
<dbReference type="CDD" id="cd06238">
    <property type="entry name" value="M14-like"/>
    <property type="match status" value="1"/>
</dbReference>
<dbReference type="InterPro" id="IPR029062">
    <property type="entry name" value="Class_I_gatase-like"/>
</dbReference>
<dbReference type="SUPFAM" id="SSF52317">
    <property type="entry name" value="Class I glutamine amidotransferase-like"/>
    <property type="match status" value="1"/>
</dbReference>
<dbReference type="GO" id="GO:0006508">
    <property type="term" value="P:proteolysis"/>
    <property type="evidence" value="ECO:0007669"/>
    <property type="project" value="UniProtKB-KW"/>
</dbReference>
<dbReference type="InterPro" id="IPR000834">
    <property type="entry name" value="Peptidase_M14"/>
</dbReference>
<keyword evidence="7" id="KW-0472">Membrane</keyword>
<name>A0A4R6SXR9_9SPHI</name>
<keyword evidence="5" id="KW-0862">Zinc</keyword>
<proteinExistence type="inferred from homology"/>
<keyword evidence="7" id="KW-0812">Transmembrane</keyword>
<keyword evidence="10" id="KW-1185">Reference proteome</keyword>
<sequence>MVVLNITLKPRQEEFIIFTFNIKLFFMKYPSLALFLFIVFAYQAKAQKKSPDSYLGYELGSHFTPHEKVISYFKYLSEGDQNIRLIPYGKTYEGRELMVAVISSKENIQNLEEIRKDNLALSKAQKGVRETKNQPAILWLSYNVHGNEASSTETAMRTLFALVEGKSEKIESWLKNTIVIIDPCLNPDGRERYVNYFNSVVGKEPNSDPMAREHSEPWPGGRPNHYYFDLNRDWAWQTQIETQQRLKLYQQWMPEVHVDFHEQSYNEPYYFAPAAEPIHVDITPWQRAFQITVGKNNAKYFDENGWQYFTKERFDLLYPSYGDTYPLYNGAIGMTYEQGGIGAGLSVVTVDGDTLTLKDRIDHHYTTGMATVETVSAHAGELVEKFKGYFEKNIVSPPGIYKTYIVKAENLGKIKMMSELLAKNNIEFSFGTDKVLKGYNYETKKIETFKTERNDLIVNLQQPRAVLANVLFEPQTSVSDSNTYDITAWALPYVYGLKTYAIKESVKGNYASIEEKNEAIKTIDRPYAWAIPMGAMQDFQALIALQKAKIKVRIAEVGLTIGGRELPSGTLLVYRTENERIVKGLSAKIAEIQKSMNKVFYPIASGFVEQGKDLGSSVYPILNIPKVAIVSGTGVSSQGVGTAWHFFEQELKYPVTLISIQGIGSLDLNKINVLIMPDGSYPDNINEKLEEWIRRGGKVVLIEDAISAVVGKKPFDIKLKEAPKEEIKINAASRKYGERNLDDLSNSIPGAIFKIEIDQSHPLAAGLGSYYYALKTDSKVYEPLSSQGNVGLLNSSSYMAGVAGKAVMKKLDSGMLFGVQNIGRGSVVYMASDVLFRSFWENGKKMFTNAVFLVN</sequence>
<evidence type="ECO:0000256" key="4">
    <source>
        <dbReference type="ARBA" id="ARBA00022801"/>
    </source>
</evidence>
<feature type="domain" description="Peptidase M14" evidence="8">
    <location>
        <begin position="63"/>
        <end position="367"/>
    </location>
</feature>
<keyword evidence="4" id="KW-0378">Hydrolase</keyword>
<evidence type="ECO:0000256" key="5">
    <source>
        <dbReference type="ARBA" id="ARBA00022833"/>
    </source>
</evidence>
<organism evidence="9 10">
    <name type="scientific">Pedobacter metabolipauper</name>
    <dbReference type="NCBI Taxonomy" id="425513"/>
    <lineage>
        <taxon>Bacteria</taxon>
        <taxon>Pseudomonadati</taxon>
        <taxon>Bacteroidota</taxon>
        <taxon>Sphingobacteriia</taxon>
        <taxon>Sphingobacteriales</taxon>
        <taxon>Sphingobacteriaceae</taxon>
        <taxon>Pedobacter</taxon>
    </lineage>
</organism>
<dbReference type="PANTHER" id="PTHR11705">
    <property type="entry name" value="PROTEASE FAMILY M14 CARBOXYPEPTIDASE A,B"/>
    <property type="match status" value="1"/>
</dbReference>
<gene>
    <name evidence="9" type="ORF">ATK78_1658</name>
</gene>
<evidence type="ECO:0000256" key="1">
    <source>
        <dbReference type="ARBA" id="ARBA00001947"/>
    </source>
</evidence>
<dbReference type="Gene3D" id="3.40.630.10">
    <property type="entry name" value="Zn peptidases"/>
    <property type="match status" value="1"/>
</dbReference>
<evidence type="ECO:0000256" key="2">
    <source>
        <dbReference type="ARBA" id="ARBA00005988"/>
    </source>
</evidence>
<protein>
    <submittedName>
        <fullName evidence="9">Zinc carboxypeptidase</fullName>
    </submittedName>
</protein>
<comment type="caution">
    <text evidence="9">The sequence shown here is derived from an EMBL/GenBank/DDBJ whole genome shotgun (WGS) entry which is preliminary data.</text>
</comment>
<dbReference type="GO" id="GO:0004181">
    <property type="term" value="F:metallocarboxypeptidase activity"/>
    <property type="evidence" value="ECO:0007669"/>
    <property type="project" value="InterPro"/>
</dbReference>
<evidence type="ECO:0000313" key="10">
    <source>
        <dbReference type="Proteomes" id="UP000295620"/>
    </source>
</evidence>
<keyword evidence="3" id="KW-0645">Protease</keyword>
<keyword evidence="7" id="KW-1133">Transmembrane helix</keyword>
<keyword evidence="6" id="KW-0482">Metalloprotease</keyword>
<dbReference type="Proteomes" id="UP000295620">
    <property type="component" value="Unassembled WGS sequence"/>
</dbReference>